<gene>
    <name evidence="2" type="ORF">IQ247_18050</name>
</gene>
<evidence type="ECO:0000256" key="1">
    <source>
        <dbReference type="SAM" id="Phobius"/>
    </source>
</evidence>
<feature type="transmembrane region" description="Helical" evidence="1">
    <location>
        <begin position="624"/>
        <end position="646"/>
    </location>
</feature>
<protein>
    <submittedName>
        <fullName evidence="2">Pentapeptide repeat-containing protein</fullName>
    </submittedName>
</protein>
<feature type="transmembrane region" description="Helical" evidence="1">
    <location>
        <begin position="536"/>
        <end position="552"/>
    </location>
</feature>
<dbReference type="AlphaFoldDB" id="A0A8J7F3T4"/>
<sequence length="766" mass="87912">MYLKSDKQSRLVPGQLNLTRSNIAKALYNSLSVGINRLLPNPPYSILKIISICTLFLFLSIQPVWAAEPQLQRTVLTLELLQEKINSPMVNQGSFTVDLREMKIDLQPQNKELHDNFYKLLQDFLQKTGTKPVGLDLSNSIIEGDFIGSDLGLRTPLYAQAIAPIFTETEQNQLEQLREVCLQSLAYSVPNSKDCRSLLGKDSTTSAQISVFRGSLIFNQTVFKGKVEFNNTFFLQPVEVSGAIFNEATNFRQSRFGRRVSFINANFCSEVDFQGSVFFHKANFKKADFAKNAEFKNTTFEDSANFSNTSFQQLANFSRARWEGTTNFYQAGFLEETQFTKGNFQGFLFLQETRFLKSVIFRETQFNLPVNMRGASILSQGDFSDAVFAQGAYLNVPSLIFNADKAKILGNPGEIGVMLRIPQLSGNQNVLRNLIQNFRQLQQIADANKLEYAKQRLHLKSLTRRLVDANINDAPQQRLINLGFSPTQVEAIIKRRQTQAFQIKSELLTLADIDEETFTQLSSRFVVGETLTPIKWLLQIWKWLVLSLLLLLSGYGTNFYLVFGVGIIAIAFFSLLFWLVDRFRRLHPNKIIPTAYETSWMLGSFGISTLFGLIAIFRNTAQPWLALICIGVIIVPLPTFLLFQLYQKGRYHDLMETSYFTEDGTFRQLRLLIGRLPVIPRYPLFRERYLPLLWNRRWNWLNYYDFSLNNLLKLGFNDVRLRDEHLPGIISTLAWYQWSLGILYITLVLWTLSRTIPGLNLLIYLK</sequence>
<evidence type="ECO:0000313" key="2">
    <source>
        <dbReference type="EMBL" id="MBE9214547.1"/>
    </source>
</evidence>
<keyword evidence="1" id="KW-0472">Membrane</keyword>
<keyword evidence="3" id="KW-1185">Reference proteome</keyword>
<feature type="transmembrane region" description="Helical" evidence="1">
    <location>
        <begin position="46"/>
        <end position="65"/>
    </location>
</feature>
<dbReference type="Proteomes" id="UP000620559">
    <property type="component" value="Unassembled WGS sequence"/>
</dbReference>
<proteinExistence type="predicted"/>
<dbReference type="Gene3D" id="2.160.20.80">
    <property type="entry name" value="E3 ubiquitin-protein ligase SopA"/>
    <property type="match status" value="1"/>
</dbReference>
<comment type="caution">
    <text evidence="2">The sequence shown here is derived from an EMBL/GenBank/DDBJ whole genome shotgun (WGS) entry which is preliminary data.</text>
</comment>
<keyword evidence="1" id="KW-1133">Transmembrane helix</keyword>
<dbReference type="EMBL" id="JADEWL010000063">
    <property type="protein sequence ID" value="MBE9214547.1"/>
    <property type="molecule type" value="Genomic_DNA"/>
</dbReference>
<feature type="transmembrane region" description="Helical" evidence="1">
    <location>
        <begin position="600"/>
        <end position="617"/>
    </location>
</feature>
<evidence type="ECO:0000313" key="3">
    <source>
        <dbReference type="Proteomes" id="UP000620559"/>
    </source>
</evidence>
<feature type="transmembrane region" description="Helical" evidence="1">
    <location>
        <begin position="742"/>
        <end position="765"/>
    </location>
</feature>
<feature type="transmembrane region" description="Helical" evidence="1">
    <location>
        <begin position="559"/>
        <end position="580"/>
    </location>
</feature>
<accession>A0A8J7F3T4</accession>
<reference evidence="2" key="1">
    <citation type="submission" date="2020-10" db="EMBL/GenBank/DDBJ databases">
        <authorList>
            <person name="Castelo-Branco R."/>
            <person name="Eusebio N."/>
            <person name="Adriana R."/>
            <person name="Vieira A."/>
            <person name="Brugerolle De Fraissinette N."/>
            <person name="Rezende De Castro R."/>
            <person name="Schneider M.P."/>
            <person name="Vasconcelos V."/>
            <person name="Leao P.N."/>
        </authorList>
    </citation>
    <scope>NUCLEOTIDE SEQUENCE</scope>
    <source>
        <strain evidence="2">LEGE 06105</strain>
    </source>
</reference>
<keyword evidence="1" id="KW-0812">Transmembrane</keyword>
<name>A0A8J7F3T4_9CYAN</name>
<organism evidence="2 3">
    <name type="scientific">Plectonema cf. radiosum LEGE 06105</name>
    <dbReference type="NCBI Taxonomy" id="945769"/>
    <lineage>
        <taxon>Bacteria</taxon>
        <taxon>Bacillati</taxon>
        <taxon>Cyanobacteriota</taxon>
        <taxon>Cyanophyceae</taxon>
        <taxon>Oscillatoriophycideae</taxon>
        <taxon>Oscillatoriales</taxon>
        <taxon>Microcoleaceae</taxon>
        <taxon>Plectonema</taxon>
    </lineage>
</organism>
<dbReference type="Pfam" id="PF13576">
    <property type="entry name" value="Pentapeptide_3"/>
    <property type="match status" value="1"/>
</dbReference>
<dbReference type="InterPro" id="IPR001646">
    <property type="entry name" value="5peptide_repeat"/>
</dbReference>